<name>A0ABS0AIR7_9GAMM</name>
<sequence>MSLAEHLERHRARLDTLIDLLDDERRLLGDGAVDGDGLARVAQAKQEQFQALERFETQRRQVQRRLGYDDDRAGDARAAADAGCTALWASIRERADQAARLNRTNGVLIGIRLEHNQRMLNFIEEAAGKGLYGPDGQARAAGGHVSSRV</sequence>
<organism evidence="5 6">
    <name type="scientific">Alloalcanivorax venustensis ISO4</name>
    <dbReference type="NCBI Taxonomy" id="1177184"/>
    <lineage>
        <taxon>Bacteria</taxon>
        <taxon>Pseudomonadati</taxon>
        <taxon>Pseudomonadota</taxon>
        <taxon>Gammaproteobacteria</taxon>
        <taxon>Oceanospirillales</taxon>
        <taxon>Alcanivoracaceae</taxon>
        <taxon>Alloalcanivorax</taxon>
    </lineage>
</organism>
<gene>
    <name evidence="5" type="ORF">ISO4_02616</name>
</gene>
<accession>A0ABS0AIR7</accession>
<keyword evidence="5" id="KW-0969">Cilium</keyword>
<keyword evidence="5" id="KW-0966">Cell projection</keyword>
<protein>
    <submittedName>
        <fullName evidence="5">Flagella synthesis protein</fullName>
    </submittedName>
</protein>
<evidence type="ECO:0000256" key="2">
    <source>
        <dbReference type="ARBA" id="ARBA00007703"/>
    </source>
</evidence>
<dbReference type="EMBL" id="ARXR01000028">
    <property type="protein sequence ID" value="MBF5054014.1"/>
    <property type="molecule type" value="Genomic_DNA"/>
</dbReference>
<dbReference type="RefSeq" id="WP_142948088.1">
    <property type="nucleotide sequence ID" value="NZ_ARXR01000028.1"/>
</dbReference>
<evidence type="ECO:0000313" key="5">
    <source>
        <dbReference type="EMBL" id="MBF5054014.1"/>
    </source>
</evidence>
<proteinExistence type="inferred from homology"/>
<dbReference type="InterPro" id="IPR007809">
    <property type="entry name" value="FlgN-like"/>
</dbReference>
<dbReference type="Pfam" id="PF05130">
    <property type="entry name" value="FlgN"/>
    <property type="match status" value="1"/>
</dbReference>
<keyword evidence="5" id="KW-0282">Flagellum</keyword>
<evidence type="ECO:0000256" key="1">
    <source>
        <dbReference type="ARBA" id="ARBA00002397"/>
    </source>
</evidence>
<comment type="function">
    <text evidence="1">Required for the efficient initiation of filament assembly.</text>
</comment>
<keyword evidence="3" id="KW-1005">Bacterial flagellum biogenesis</keyword>
<evidence type="ECO:0000256" key="3">
    <source>
        <dbReference type="ARBA" id="ARBA00022795"/>
    </source>
</evidence>
<evidence type="ECO:0000256" key="4">
    <source>
        <dbReference type="SAM" id="Coils"/>
    </source>
</evidence>
<dbReference type="Gene3D" id="1.20.58.300">
    <property type="entry name" value="FlgN-like"/>
    <property type="match status" value="1"/>
</dbReference>
<evidence type="ECO:0000313" key="6">
    <source>
        <dbReference type="Proteomes" id="UP000644441"/>
    </source>
</evidence>
<dbReference type="Proteomes" id="UP000644441">
    <property type="component" value="Unassembled WGS sequence"/>
</dbReference>
<feature type="coiled-coil region" evidence="4">
    <location>
        <begin position="7"/>
        <end position="65"/>
    </location>
</feature>
<keyword evidence="4" id="KW-0175">Coiled coil</keyword>
<dbReference type="InterPro" id="IPR036679">
    <property type="entry name" value="FlgN-like_sf"/>
</dbReference>
<keyword evidence="6" id="KW-1185">Reference proteome</keyword>
<comment type="similarity">
    <text evidence="2">Belongs to the FlgN family.</text>
</comment>
<comment type="caution">
    <text evidence="5">The sequence shown here is derived from an EMBL/GenBank/DDBJ whole genome shotgun (WGS) entry which is preliminary data.</text>
</comment>
<reference evidence="5 6" key="1">
    <citation type="submission" date="2012-09" db="EMBL/GenBank/DDBJ databases">
        <title>Genome Sequence of alkane-degrading Bacterium Alcanivorax venustensis ISO4.</title>
        <authorList>
            <person name="Lai Q."/>
            <person name="Shao Z."/>
        </authorList>
    </citation>
    <scope>NUCLEOTIDE SEQUENCE [LARGE SCALE GENOMIC DNA]</scope>
    <source>
        <strain evidence="5 6">ISO4</strain>
    </source>
</reference>
<dbReference type="SUPFAM" id="SSF140566">
    <property type="entry name" value="FlgN-like"/>
    <property type="match status" value="1"/>
</dbReference>